<sequence length="188" mass="20574">MALLGTQPWRPWSSCAKRLRFAMLATLVLGSMTMVKRHGTRPCLVAEMSKEFLSFESLLRQRGAVLDGTKAMQVSDRSAGLGVAVFAQKCFKEGELVLRVPSSMCLQIPLVASPAVPAAQLAKKLLEERSRGAASTFSEYIQLLPALPSLHPLRHEWPEDMLCGSLRKFYMEAKPYFQGTGTSASAAA</sequence>
<dbReference type="InterPro" id="IPR046341">
    <property type="entry name" value="SET_dom_sf"/>
</dbReference>
<proteinExistence type="predicted"/>
<name>A0ABP0HS73_9DINO</name>
<dbReference type="SUPFAM" id="SSF82199">
    <property type="entry name" value="SET domain"/>
    <property type="match status" value="1"/>
</dbReference>
<keyword evidence="2" id="KW-1185">Reference proteome</keyword>
<comment type="caution">
    <text evidence="1">The sequence shown here is derived from an EMBL/GenBank/DDBJ whole genome shotgun (WGS) entry which is preliminary data.</text>
</comment>
<organism evidence="1 2">
    <name type="scientific">Durusdinium trenchii</name>
    <dbReference type="NCBI Taxonomy" id="1381693"/>
    <lineage>
        <taxon>Eukaryota</taxon>
        <taxon>Sar</taxon>
        <taxon>Alveolata</taxon>
        <taxon>Dinophyceae</taxon>
        <taxon>Suessiales</taxon>
        <taxon>Symbiodiniaceae</taxon>
        <taxon>Durusdinium</taxon>
    </lineage>
</organism>
<reference evidence="1 2" key="1">
    <citation type="submission" date="2024-02" db="EMBL/GenBank/DDBJ databases">
        <authorList>
            <person name="Chen Y."/>
            <person name="Shah S."/>
            <person name="Dougan E. K."/>
            <person name="Thang M."/>
            <person name="Chan C."/>
        </authorList>
    </citation>
    <scope>NUCLEOTIDE SEQUENCE [LARGE SCALE GENOMIC DNA]</scope>
</reference>
<dbReference type="Gene3D" id="3.90.1410.10">
    <property type="entry name" value="set domain protein methyltransferase, domain 1"/>
    <property type="match status" value="1"/>
</dbReference>
<accession>A0ABP0HS73</accession>
<gene>
    <name evidence="1" type="ORF">CCMP2556_LOCUS2934</name>
</gene>
<evidence type="ECO:0000313" key="1">
    <source>
        <dbReference type="EMBL" id="CAK8992648.1"/>
    </source>
</evidence>
<dbReference type="Proteomes" id="UP001642484">
    <property type="component" value="Unassembled WGS sequence"/>
</dbReference>
<dbReference type="EMBL" id="CAXAMN010001114">
    <property type="protein sequence ID" value="CAK8992648.1"/>
    <property type="molecule type" value="Genomic_DNA"/>
</dbReference>
<evidence type="ECO:0000313" key="2">
    <source>
        <dbReference type="Proteomes" id="UP001642484"/>
    </source>
</evidence>
<protein>
    <submittedName>
        <fullName evidence="1">Uncharacterized protein</fullName>
    </submittedName>
</protein>